<organism evidence="1 2">
    <name type="scientific">Rhabditophanes sp. KR3021</name>
    <dbReference type="NCBI Taxonomy" id="114890"/>
    <lineage>
        <taxon>Eukaryota</taxon>
        <taxon>Metazoa</taxon>
        <taxon>Ecdysozoa</taxon>
        <taxon>Nematoda</taxon>
        <taxon>Chromadorea</taxon>
        <taxon>Rhabditida</taxon>
        <taxon>Tylenchina</taxon>
        <taxon>Panagrolaimomorpha</taxon>
        <taxon>Strongyloidoidea</taxon>
        <taxon>Alloionematidae</taxon>
        <taxon>Rhabditophanes</taxon>
    </lineage>
</organism>
<protein>
    <submittedName>
        <fullName evidence="2">GpcrRhopsn4 domain-containing protein</fullName>
    </submittedName>
</protein>
<evidence type="ECO:0000313" key="2">
    <source>
        <dbReference type="WBParaSite" id="RSKR_0000030133.1"/>
    </source>
</evidence>
<proteinExistence type="predicted"/>
<reference evidence="2" key="1">
    <citation type="submission" date="2016-11" db="UniProtKB">
        <authorList>
            <consortium name="WormBaseParasite"/>
        </authorList>
    </citation>
    <scope>IDENTIFICATION</scope>
    <source>
        <strain evidence="2">KR3021</strain>
    </source>
</reference>
<sequence>MTWAKLKVNYFTSEVSGTTAEMYLLITTIAKLSVLHVDQRFAYIQGLGFLIITIIKVAQLLQFFKYFNPKKSTFYTVQILLIVMYLGLLVMDIIFQNKIGNDGEKNVAYVEYTILDAFKLLYCVINLIVMLFDKKFVAAYLRAIGENPPTYEWLILTDQGVAAPTDVPSS</sequence>
<name>A0AC35TGG2_9BILA</name>
<dbReference type="Proteomes" id="UP000095286">
    <property type="component" value="Unplaced"/>
</dbReference>
<accession>A0AC35TGG2</accession>
<dbReference type="WBParaSite" id="RSKR_0000030133.1">
    <property type="protein sequence ID" value="RSKR_0000030133.1"/>
    <property type="gene ID" value="RSKR_0000030133"/>
</dbReference>
<evidence type="ECO:0000313" key="1">
    <source>
        <dbReference type="Proteomes" id="UP000095286"/>
    </source>
</evidence>